<dbReference type="EMBL" id="FMKA01000056">
    <property type="protein sequence ID" value="SCP99741.1"/>
    <property type="molecule type" value="Genomic_DNA"/>
</dbReference>
<dbReference type="AlphaFoldDB" id="A0A1D3TZ18"/>
<dbReference type="Gene3D" id="1.10.260.40">
    <property type="entry name" value="lambda repressor-like DNA-binding domains"/>
    <property type="match status" value="1"/>
</dbReference>
<keyword evidence="3" id="KW-1185">Reference proteome</keyword>
<dbReference type="GO" id="GO:0003677">
    <property type="term" value="F:DNA binding"/>
    <property type="evidence" value="ECO:0007669"/>
    <property type="project" value="InterPro"/>
</dbReference>
<reference evidence="2 3" key="1">
    <citation type="submission" date="2016-09" db="EMBL/GenBank/DDBJ databases">
        <authorList>
            <person name="Capua I."/>
            <person name="De Benedictis P."/>
            <person name="Joannis T."/>
            <person name="Lombin L.H."/>
            <person name="Cattoli G."/>
        </authorList>
    </citation>
    <scope>NUCLEOTIDE SEQUENCE [LARGE SCALE GENOMIC DNA]</scope>
    <source>
        <strain evidence="2 3">GluBS11</strain>
    </source>
</reference>
<evidence type="ECO:0000313" key="2">
    <source>
        <dbReference type="EMBL" id="SCP99741.1"/>
    </source>
</evidence>
<sequence length="113" mass="12782">MLQEKLLRAIDDNQTLEIAQRITASREAAQISSQEMADFVGLSYEQYRRIERGVVLVKTEHINAIVQALGVTADYILYGDTSQMKHDSISEILNGLSKEELERAERILIAAFK</sequence>
<dbReference type="InterPro" id="IPR001387">
    <property type="entry name" value="Cro/C1-type_HTH"/>
</dbReference>
<dbReference type="Pfam" id="PF01381">
    <property type="entry name" value="HTH_3"/>
    <property type="match status" value="1"/>
</dbReference>
<dbReference type="CDD" id="cd00093">
    <property type="entry name" value="HTH_XRE"/>
    <property type="match status" value="1"/>
</dbReference>
<dbReference type="SUPFAM" id="SSF47413">
    <property type="entry name" value="lambda repressor-like DNA-binding domains"/>
    <property type="match status" value="1"/>
</dbReference>
<dbReference type="InterPro" id="IPR010982">
    <property type="entry name" value="Lambda_DNA-bd_dom_sf"/>
</dbReference>
<accession>A0A1D3TZ18</accession>
<dbReference type="SMART" id="SM00530">
    <property type="entry name" value="HTH_XRE"/>
    <property type="match status" value="1"/>
</dbReference>
<organism evidence="2 3">
    <name type="scientific">Anaerobium acetethylicum</name>
    <dbReference type="NCBI Taxonomy" id="1619234"/>
    <lineage>
        <taxon>Bacteria</taxon>
        <taxon>Bacillati</taxon>
        <taxon>Bacillota</taxon>
        <taxon>Clostridia</taxon>
        <taxon>Lachnospirales</taxon>
        <taxon>Lachnospiraceae</taxon>
        <taxon>Anaerobium</taxon>
    </lineage>
</organism>
<dbReference type="OrthoDB" id="1647070at2"/>
<dbReference type="RefSeq" id="WP_091237003.1">
    <property type="nucleotide sequence ID" value="NZ_FMKA01000056.1"/>
</dbReference>
<gene>
    <name evidence="2" type="ORF">SAMN05421730_105610</name>
</gene>
<name>A0A1D3TZ18_9FIRM</name>
<proteinExistence type="predicted"/>
<protein>
    <submittedName>
        <fullName evidence="2">Helix-turn-helix domain-containing protein</fullName>
    </submittedName>
</protein>
<dbReference type="STRING" id="1619234.SAMN05421730_105610"/>
<dbReference type="PROSITE" id="PS50943">
    <property type="entry name" value="HTH_CROC1"/>
    <property type="match status" value="1"/>
</dbReference>
<feature type="domain" description="HTH cro/C1-type" evidence="1">
    <location>
        <begin position="22"/>
        <end position="76"/>
    </location>
</feature>
<dbReference type="Proteomes" id="UP000199315">
    <property type="component" value="Unassembled WGS sequence"/>
</dbReference>
<evidence type="ECO:0000313" key="3">
    <source>
        <dbReference type="Proteomes" id="UP000199315"/>
    </source>
</evidence>
<evidence type="ECO:0000259" key="1">
    <source>
        <dbReference type="PROSITE" id="PS50943"/>
    </source>
</evidence>